<dbReference type="PANTHER" id="PTHR10982">
    <property type="entry name" value="MALONYL COA-ACYL CARRIER PROTEIN TRANSACYLASE"/>
    <property type="match status" value="1"/>
</dbReference>
<sequence length="384" mass="42771">DLPDLDVHDTFTGPEVTLNANDIEKFCSIVGNNDESFKSVRTDKISAPMDFAIVAGWQAIIKSIFPFAIVLKLVHVVEQFPHDQRSEANIVSVVNTAPGKVVKVKGHVYRDGKPVVEVVSAFLYRWIYLGAVKGKKASRQFLTCPTQVILPLSPNHGLFGNDGLYSESKISLETLFQRWASESWGEYLCLAGAVIGWTRGTTLMGPTNIVAHELESYGVRTFSAKEMAFNILGLMHPLLFSITQVEPIWADLNGGMDRLSDLAEITTRIRSSLMKKSDLRRAIARDNAADYKILNGVDAERLIQTVDILPRANFRFNFPDLETQETLVDFTKLHGLIDLEKVIVVTGSGEVGPWGSSRTRWEMEARGEFTIEGAMYPAFRLSTM</sequence>
<protein>
    <submittedName>
        <fullName evidence="2">Uncharacterized protein</fullName>
    </submittedName>
</protein>
<dbReference type="OrthoDB" id="4251012at2759"/>
<proteinExistence type="predicted"/>
<evidence type="ECO:0000313" key="3">
    <source>
        <dbReference type="Proteomes" id="UP000799118"/>
    </source>
</evidence>
<dbReference type="InterPro" id="IPR016039">
    <property type="entry name" value="Thiolase-like"/>
</dbReference>
<dbReference type="InterPro" id="IPR050830">
    <property type="entry name" value="Fungal_FAS"/>
</dbReference>
<keyword evidence="3" id="KW-1185">Reference proteome</keyword>
<dbReference type="PANTHER" id="PTHR10982:SF21">
    <property type="entry name" value="FATTY ACID SYNTHASE SUBUNIT BETA"/>
    <property type="match status" value="1"/>
</dbReference>
<keyword evidence="1" id="KW-0808">Transferase</keyword>
<dbReference type="Gene3D" id="3.40.47.10">
    <property type="match status" value="1"/>
</dbReference>
<accession>A0A6A4GAY6</accession>
<dbReference type="Gene3D" id="3.40.50.720">
    <property type="entry name" value="NAD(P)-binding Rossmann-like Domain"/>
    <property type="match status" value="1"/>
</dbReference>
<dbReference type="GO" id="GO:0016746">
    <property type="term" value="F:acyltransferase activity"/>
    <property type="evidence" value="ECO:0007669"/>
    <property type="project" value="InterPro"/>
</dbReference>
<gene>
    <name evidence="2" type="ORF">BT96DRAFT_952022</name>
</gene>
<evidence type="ECO:0000256" key="1">
    <source>
        <dbReference type="ARBA" id="ARBA00022679"/>
    </source>
</evidence>
<dbReference type="Gene3D" id="6.10.250.1940">
    <property type="match status" value="1"/>
</dbReference>
<dbReference type="EMBL" id="ML771200">
    <property type="protein sequence ID" value="KAE9382644.1"/>
    <property type="molecule type" value="Genomic_DNA"/>
</dbReference>
<evidence type="ECO:0000313" key="2">
    <source>
        <dbReference type="EMBL" id="KAE9382644.1"/>
    </source>
</evidence>
<organism evidence="2 3">
    <name type="scientific">Gymnopus androsaceus JB14</name>
    <dbReference type="NCBI Taxonomy" id="1447944"/>
    <lineage>
        <taxon>Eukaryota</taxon>
        <taxon>Fungi</taxon>
        <taxon>Dikarya</taxon>
        <taxon>Basidiomycota</taxon>
        <taxon>Agaricomycotina</taxon>
        <taxon>Agaricomycetes</taxon>
        <taxon>Agaricomycetidae</taxon>
        <taxon>Agaricales</taxon>
        <taxon>Marasmiineae</taxon>
        <taxon>Omphalotaceae</taxon>
        <taxon>Gymnopus</taxon>
    </lineage>
</organism>
<name>A0A6A4GAY6_9AGAR</name>
<reference evidence="2" key="1">
    <citation type="journal article" date="2019" name="Environ. Microbiol.">
        <title>Fungal ecological strategies reflected in gene transcription - a case study of two litter decomposers.</title>
        <authorList>
            <person name="Barbi F."/>
            <person name="Kohler A."/>
            <person name="Barry K."/>
            <person name="Baskaran P."/>
            <person name="Daum C."/>
            <person name="Fauchery L."/>
            <person name="Ihrmark K."/>
            <person name="Kuo A."/>
            <person name="LaButti K."/>
            <person name="Lipzen A."/>
            <person name="Morin E."/>
            <person name="Grigoriev I.V."/>
            <person name="Henrissat B."/>
            <person name="Lindahl B."/>
            <person name="Martin F."/>
        </authorList>
    </citation>
    <scope>NUCLEOTIDE SEQUENCE</scope>
    <source>
        <strain evidence="2">JB14</strain>
    </source>
</reference>
<dbReference type="AlphaFoldDB" id="A0A6A4GAY6"/>
<feature type="non-terminal residue" evidence="2">
    <location>
        <position position="1"/>
    </location>
</feature>
<dbReference type="Proteomes" id="UP000799118">
    <property type="component" value="Unassembled WGS sequence"/>
</dbReference>